<feature type="compositionally biased region" description="Basic residues" evidence="1">
    <location>
        <begin position="1"/>
        <end position="10"/>
    </location>
</feature>
<dbReference type="OMA" id="FDLECCK"/>
<dbReference type="GO" id="GO:0000463">
    <property type="term" value="P:maturation of LSU-rRNA from tricistronic rRNA transcript (SSU-rRNA, 5.8S rRNA, LSU-rRNA)"/>
    <property type="evidence" value="ECO:0007669"/>
    <property type="project" value="TreeGrafter"/>
</dbReference>
<feature type="compositionally biased region" description="Acidic residues" evidence="1">
    <location>
        <begin position="2068"/>
        <end position="2079"/>
    </location>
</feature>
<dbReference type="STRING" id="74873.A0A084WJ27"/>
<dbReference type="PANTHER" id="PTHR13500:SF0">
    <property type="entry name" value="NUCLEOLAR PRE-RIBOSOMAL-ASSOCIATED PROTEIN 1"/>
    <property type="match status" value="1"/>
</dbReference>
<gene>
    <name evidence="4" type="ORF">ZHAS_00018291</name>
</gene>
<sequence length="2093" mass="239004">MTTKVVKRKQKTDQSGCPVGEKKHKPNGINGGAVQNGHQEQDQKSPTGTVDAKKSGKTTHSKTSDGPQDTTMKGFEYVENFRQKLLAGVVAMDAIRHFVQQFHKNPESIVDYISGGGTLQPLMDILDKTEKDKVADVAELFHLIHFVLIKCTDYDEMHANDAAECARYIMTDYKPVIVRLLREKEEHVPACRAAAFRILKAIMLVDSGAYGREVLKLMDVCMPELEMHKCRETVEKQETQESLRTVFIEFNLVFLIDTAPEVVRLWLSRAHLLQPLVQNLVYDYSENVVLFMKSFRQYVLECAAIDKYIYRTIFTTDFCKALVNVYEWVGPSKQVPTEDMKNAVLNATEKVVLPLLTFKRYYLAPNTIDLERASPRNKHILLALKNSHLNAHQRRLVLRLFETCPEVLPAVLENYGALLKTKIENNRELLMSILKLHKPADIVAGLDASTVTAKALSNFVVKSTLPRTALEYIGVAMGRRENIAFCMKLLAIMIGRCEQYLLEIEKARLVDQFGLKKLKFDTINQILALFPSVDRIISAMEQHRYDRNVEKPNVAMEDAMDILLVCIRSFRAYIESSTFITTFQNILQPAYRTPGQERFFLNYEFKAIKVVIALEPQSVSFDSPQFPSVLKLVTKIYLNASDDDMHREATELLVALFRNTSLFGNRTTEIEFWFQALYEIKSPESVLELVDYLASCAKTAAKNMSEKSSTAARATHSLIDEAFEEAGLERRFDLEELFARVEHEANDIDGEMVKEEGTTQAFLTELSVTDNFFLYMFAKTTIHPAKFTKYFDRVLLRYLHYLPHPEIVEKALVLALEKGNTSVLTGYVHKWMSRKGECVLGKDFGWGVLYTLGDALVKRWKDVTICKPSTRFRTELILMLHQTMFHLCRLVAVGTLTQEALDIIEHYTEQLLTAMLDDDSPLSDTDIEEVMAGLFLQRPVLFDHFTIRLKQGDDAIPRLVTGFVYKLMEKFSHLPNFDRYAMLYSHKIVSELINSSTTELIAPLDSAMAEKLLAIFKLNERNCVTLLRHYAKLPVEAFLGAQPDNNQRTFHYKQLCLALEQLAATGMVGDREHFLTERTVRGLVRIYMECGKRLGNDPAGLDDFERSLQAYLGTFTHNIAHVEPEMMNVFFVNRQRIGKPLVKLATFLLSRDARFDAPFLALVGEHSSSKKELVYPLLNVAFRRSVLSASTVRDSDDGKRLLNKLYAEFKGGIQKMLEKPHKAAVIYRENTAANEALVRLCMPRNECVDFARKKLRIESVEVFQLRVLMEIYGIALDTLKDDPKQQPVVYGNVFGVLLQCFDVLFRSSSSAEHFLKRTDAVRCLNQLVLALYDWSKQMKRYKTLREAPNFEGVTSSANWNAFCKTCLKFGMEMPHCEDNVRRYDDRLYVLPTIMATLVDLFYANDNPEQKDIERYYDWALSHSSFLRLLLIQFQFRPKTALVHLLCVLAHKNTTVANSRHVPLFLGAYGATLSDCNRYILALLQLYERAGVQMHEFRPFLWGEMAIKHFSLEADANEENNCQRHSFRPHPSEVFSLLAKENVCATILRFPVWRQLDACAQLPAVNFDDIAALLDPEGDQQFRCQPANTLEEFVEKQRRRGKRLKTPPAELLEQRATKPDLRKPMYDPAFLLPLLEYLFAPENSDMLDLAGRAGILSLPFVCLASNDEQMRLAAGSVIVRLRGHLEQTRKFIDAQFWLHLFSVVQNGLAGLKAQRTKRGQKEEVLPKASFLSTIYIAETINVLPDVLSELHAPLTRYIIQQQTYDFRAIPNFMVLFHSADVKHNVHRLFMLESIYRGIQTHEDFGLLRSSPILRAVMHFYASSLSNRELNITILNIINSLAKIPKSCDALVSGFGFLSWLSQRIDGIESFHFDTIEAFLEILSNCWCSMQLMAFAKSAARSPISFQRGVLIATLKFLPLLSTRSSSKTLTLFLNLLEKTTSSRYSNDRLLTLVNEQVLRQMMEYFEKLFGAHLWCVRYVRQCGALGADDDATIGRKLSDGGVDKPTISILVSLRRFVIRWQNFQQHGSAGGDEMGESDDEQMEVKVKLENVQIEQNRRQNFQQDGSAGGDDEMGDSDDDQTEVKVKLEDVKIEK</sequence>
<feature type="domain" description="URB1 N-terminal" evidence="2">
    <location>
        <begin position="124"/>
        <end position="413"/>
    </location>
</feature>
<dbReference type="InterPro" id="IPR021714">
    <property type="entry name" value="URB1_N"/>
</dbReference>
<dbReference type="VEuPathDB" id="VectorBase:ASIS021657"/>
<keyword evidence="6" id="KW-1185">Reference proteome</keyword>
<feature type="region of interest" description="Disordered" evidence="1">
    <location>
        <begin position="1"/>
        <end position="71"/>
    </location>
</feature>
<feature type="domain" description="URB1 C-terminal" evidence="3">
    <location>
        <begin position="1655"/>
        <end position="1858"/>
    </location>
</feature>
<dbReference type="InterPro" id="IPR032436">
    <property type="entry name" value="URB1_C"/>
</dbReference>
<reference evidence="4 6" key="1">
    <citation type="journal article" date="2014" name="BMC Genomics">
        <title>Genome sequence of Anopheles sinensis provides insight into genetics basis of mosquito competence for malaria parasites.</title>
        <authorList>
            <person name="Zhou D."/>
            <person name="Zhang D."/>
            <person name="Ding G."/>
            <person name="Shi L."/>
            <person name="Hou Q."/>
            <person name="Ye Y."/>
            <person name="Xu Y."/>
            <person name="Zhou H."/>
            <person name="Xiong C."/>
            <person name="Li S."/>
            <person name="Yu J."/>
            <person name="Hong S."/>
            <person name="Yu X."/>
            <person name="Zou P."/>
            <person name="Chen C."/>
            <person name="Chang X."/>
            <person name="Wang W."/>
            <person name="Lv Y."/>
            <person name="Sun Y."/>
            <person name="Ma L."/>
            <person name="Shen B."/>
            <person name="Zhu C."/>
        </authorList>
    </citation>
    <scope>NUCLEOTIDE SEQUENCE [LARGE SCALE GENOMIC DNA]</scope>
</reference>
<dbReference type="GO" id="GO:0000466">
    <property type="term" value="P:maturation of 5.8S rRNA from tricistronic rRNA transcript (SSU-rRNA, 5.8S rRNA, LSU-rRNA)"/>
    <property type="evidence" value="ECO:0007669"/>
    <property type="project" value="TreeGrafter"/>
</dbReference>
<evidence type="ECO:0000313" key="5">
    <source>
        <dbReference type="EnsemblMetazoa" id="ASIC018291-PA"/>
    </source>
</evidence>
<evidence type="ECO:0008006" key="7">
    <source>
        <dbReference type="Google" id="ProtNLM"/>
    </source>
</evidence>
<dbReference type="Proteomes" id="UP000030765">
    <property type="component" value="Unassembled WGS sequence"/>
</dbReference>
<dbReference type="InterPro" id="IPR039844">
    <property type="entry name" value="URB1"/>
</dbReference>
<feature type="compositionally biased region" description="Basic and acidic residues" evidence="1">
    <location>
        <begin position="2080"/>
        <end position="2093"/>
    </location>
</feature>
<evidence type="ECO:0000259" key="3">
    <source>
        <dbReference type="Pfam" id="PF16201"/>
    </source>
</evidence>
<protein>
    <recommendedName>
        <fullName evidence="7">Nucleolar pre-ribosomal-associated protein 1</fullName>
    </recommendedName>
</protein>
<evidence type="ECO:0000313" key="4">
    <source>
        <dbReference type="EMBL" id="KFB50221.1"/>
    </source>
</evidence>
<dbReference type="EMBL" id="ATLV01023967">
    <property type="status" value="NOT_ANNOTATED_CDS"/>
    <property type="molecule type" value="Genomic_DNA"/>
</dbReference>
<feature type="region of interest" description="Disordered" evidence="1">
    <location>
        <begin position="2052"/>
        <end position="2093"/>
    </location>
</feature>
<dbReference type="PANTHER" id="PTHR13500">
    <property type="entry name" value="NUCLEOLAR PRERIBOSOMAL-ASSOCIATED PROTEIN 1"/>
    <property type="match status" value="1"/>
</dbReference>
<dbReference type="EnsemblMetazoa" id="ASIC018291-RA">
    <property type="protein sequence ID" value="ASIC018291-PA"/>
    <property type="gene ID" value="ASIC018291"/>
</dbReference>
<dbReference type="VEuPathDB" id="VectorBase:ASIC018291"/>
<organism evidence="4">
    <name type="scientific">Anopheles sinensis</name>
    <name type="common">Mosquito</name>
    <dbReference type="NCBI Taxonomy" id="74873"/>
    <lineage>
        <taxon>Eukaryota</taxon>
        <taxon>Metazoa</taxon>
        <taxon>Ecdysozoa</taxon>
        <taxon>Arthropoda</taxon>
        <taxon>Hexapoda</taxon>
        <taxon>Insecta</taxon>
        <taxon>Pterygota</taxon>
        <taxon>Neoptera</taxon>
        <taxon>Endopterygota</taxon>
        <taxon>Diptera</taxon>
        <taxon>Nematocera</taxon>
        <taxon>Culicoidea</taxon>
        <taxon>Culicidae</taxon>
        <taxon>Anophelinae</taxon>
        <taxon>Anopheles</taxon>
    </lineage>
</organism>
<dbReference type="EMBL" id="KE525347">
    <property type="protein sequence ID" value="KFB50221.1"/>
    <property type="molecule type" value="Genomic_DNA"/>
</dbReference>
<dbReference type="OrthoDB" id="72892at2759"/>
<accession>A0A084WJ27</accession>
<evidence type="ECO:0000256" key="1">
    <source>
        <dbReference type="SAM" id="MobiDB-lite"/>
    </source>
</evidence>
<dbReference type="Pfam" id="PF16201">
    <property type="entry name" value="NopRA1"/>
    <property type="match status" value="1"/>
</dbReference>
<evidence type="ECO:0000313" key="6">
    <source>
        <dbReference type="Proteomes" id="UP000030765"/>
    </source>
</evidence>
<proteinExistence type="predicted"/>
<reference evidence="5" key="2">
    <citation type="submission" date="2020-05" db="UniProtKB">
        <authorList>
            <consortium name="EnsemblMetazoa"/>
        </authorList>
    </citation>
    <scope>IDENTIFICATION</scope>
</reference>
<feature type="compositionally biased region" description="Polar residues" evidence="1">
    <location>
        <begin position="2052"/>
        <end position="2062"/>
    </location>
</feature>
<dbReference type="Pfam" id="PF11707">
    <property type="entry name" value="Npa1"/>
    <property type="match status" value="1"/>
</dbReference>
<evidence type="ECO:0000259" key="2">
    <source>
        <dbReference type="Pfam" id="PF11707"/>
    </source>
</evidence>
<name>A0A084WJ27_ANOSI</name>
<dbReference type="GO" id="GO:0005730">
    <property type="term" value="C:nucleolus"/>
    <property type="evidence" value="ECO:0007669"/>
    <property type="project" value="TreeGrafter"/>
</dbReference>